<organism evidence="10 11">
    <name type="scientific">Populus alba x Populus x berolinensis</name>
    <dbReference type="NCBI Taxonomy" id="444605"/>
    <lineage>
        <taxon>Eukaryota</taxon>
        <taxon>Viridiplantae</taxon>
        <taxon>Streptophyta</taxon>
        <taxon>Embryophyta</taxon>
        <taxon>Tracheophyta</taxon>
        <taxon>Spermatophyta</taxon>
        <taxon>Magnoliopsida</taxon>
        <taxon>eudicotyledons</taxon>
        <taxon>Gunneridae</taxon>
        <taxon>Pentapetalae</taxon>
        <taxon>rosids</taxon>
        <taxon>fabids</taxon>
        <taxon>Malpighiales</taxon>
        <taxon>Salicaceae</taxon>
        <taxon>Saliceae</taxon>
        <taxon>Populus</taxon>
    </lineage>
</organism>
<comment type="catalytic activity">
    <reaction evidence="7">
        <text>L-threonyl-[protein] + ATP = O-phospho-L-threonyl-[protein] + ADP + H(+)</text>
        <dbReference type="Rhea" id="RHEA:46608"/>
        <dbReference type="Rhea" id="RHEA-COMP:11060"/>
        <dbReference type="Rhea" id="RHEA-COMP:11605"/>
        <dbReference type="ChEBI" id="CHEBI:15378"/>
        <dbReference type="ChEBI" id="CHEBI:30013"/>
        <dbReference type="ChEBI" id="CHEBI:30616"/>
        <dbReference type="ChEBI" id="CHEBI:61977"/>
        <dbReference type="ChEBI" id="CHEBI:456216"/>
        <dbReference type="EC" id="2.7.11.1"/>
    </reaction>
</comment>
<keyword evidence="3" id="KW-0808">Transferase</keyword>
<dbReference type="Gene3D" id="3.30.200.20">
    <property type="entry name" value="Phosphorylase Kinase, domain 1"/>
    <property type="match status" value="1"/>
</dbReference>
<evidence type="ECO:0000256" key="4">
    <source>
        <dbReference type="ARBA" id="ARBA00022741"/>
    </source>
</evidence>
<evidence type="ECO:0000256" key="6">
    <source>
        <dbReference type="ARBA" id="ARBA00022840"/>
    </source>
</evidence>
<dbReference type="InterPro" id="IPR050588">
    <property type="entry name" value="WNK_Ser-Thr_kinase"/>
</dbReference>
<evidence type="ECO:0000256" key="2">
    <source>
        <dbReference type="ARBA" id="ARBA00022527"/>
    </source>
</evidence>
<dbReference type="Gene3D" id="1.10.510.10">
    <property type="entry name" value="Transferase(Phosphotransferase) domain 1"/>
    <property type="match status" value="1"/>
</dbReference>
<name>A0AAD6MJQ1_9ROSI</name>
<sequence>MDLDNDGFVEKDPTGRYVRYDEILGGGAVNTVYRAFDEVDGVEVAWKQANVEDVSQKQLERWTSEARLLESLKNKNIIKFYDFWIDDEKNTLTMITEIFVSGSLSQYCKKHKDVDTKAIKNWARHILRGLHNLHTHEPPIILGDLKCVTYLLMETMERLRLEILD</sequence>
<dbReference type="AlphaFoldDB" id="A0AAD6MJQ1"/>
<dbReference type="EMBL" id="JAQIZT010000008">
    <property type="protein sequence ID" value="KAJ6986861.1"/>
    <property type="molecule type" value="Genomic_DNA"/>
</dbReference>
<dbReference type="InterPro" id="IPR011009">
    <property type="entry name" value="Kinase-like_dom_sf"/>
</dbReference>
<comment type="catalytic activity">
    <reaction evidence="8">
        <text>L-seryl-[protein] + ATP = O-phospho-L-seryl-[protein] + ADP + H(+)</text>
        <dbReference type="Rhea" id="RHEA:17989"/>
        <dbReference type="Rhea" id="RHEA-COMP:9863"/>
        <dbReference type="Rhea" id="RHEA-COMP:11604"/>
        <dbReference type="ChEBI" id="CHEBI:15378"/>
        <dbReference type="ChEBI" id="CHEBI:29999"/>
        <dbReference type="ChEBI" id="CHEBI:30616"/>
        <dbReference type="ChEBI" id="CHEBI:83421"/>
        <dbReference type="ChEBI" id="CHEBI:456216"/>
        <dbReference type="EC" id="2.7.11.1"/>
    </reaction>
</comment>
<accession>A0AAD6MJQ1</accession>
<evidence type="ECO:0000313" key="10">
    <source>
        <dbReference type="EMBL" id="KAJ6986861.1"/>
    </source>
</evidence>
<dbReference type="SUPFAM" id="SSF56112">
    <property type="entry name" value="Protein kinase-like (PK-like)"/>
    <property type="match status" value="1"/>
</dbReference>
<dbReference type="EC" id="2.7.11.1" evidence="1"/>
<evidence type="ECO:0000313" key="11">
    <source>
        <dbReference type="Proteomes" id="UP001164929"/>
    </source>
</evidence>
<keyword evidence="6" id="KW-0067">ATP-binding</keyword>
<keyword evidence="11" id="KW-1185">Reference proteome</keyword>
<comment type="caution">
    <text evidence="10">The sequence shown here is derived from an EMBL/GenBank/DDBJ whole genome shotgun (WGS) entry which is preliminary data.</text>
</comment>
<dbReference type="PANTHER" id="PTHR13902">
    <property type="entry name" value="SERINE/THREONINE-PROTEIN KINASE WNK WITH NO LYSINE -RELATED"/>
    <property type="match status" value="1"/>
</dbReference>
<dbReference type="Pfam" id="PF00069">
    <property type="entry name" value="Pkinase"/>
    <property type="match status" value="1"/>
</dbReference>
<dbReference type="GO" id="GO:0004674">
    <property type="term" value="F:protein serine/threonine kinase activity"/>
    <property type="evidence" value="ECO:0007669"/>
    <property type="project" value="UniProtKB-KW"/>
</dbReference>
<keyword evidence="2" id="KW-0723">Serine/threonine-protein kinase</keyword>
<evidence type="ECO:0000256" key="8">
    <source>
        <dbReference type="ARBA" id="ARBA00048679"/>
    </source>
</evidence>
<keyword evidence="5 10" id="KW-0418">Kinase</keyword>
<evidence type="ECO:0000256" key="5">
    <source>
        <dbReference type="ARBA" id="ARBA00022777"/>
    </source>
</evidence>
<reference evidence="10" key="1">
    <citation type="journal article" date="2023" name="Mol. Ecol. Resour.">
        <title>Chromosome-level genome assembly of a triploid poplar Populus alba 'Berolinensis'.</title>
        <authorList>
            <person name="Chen S."/>
            <person name="Yu Y."/>
            <person name="Wang X."/>
            <person name="Wang S."/>
            <person name="Zhang T."/>
            <person name="Zhou Y."/>
            <person name="He R."/>
            <person name="Meng N."/>
            <person name="Wang Y."/>
            <person name="Liu W."/>
            <person name="Liu Z."/>
            <person name="Liu J."/>
            <person name="Guo Q."/>
            <person name="Huang H."/>
            <person name="Sederoff R.R."/>
            <person name="Wang G."/>
            <person name="Qu G."/>
            <person name="Chen S."/>
        </authorList>
    </citation>
    <scope>NUCLEOTIDE SEQUENCE</scope>
    <source>
        <strain evidence="10">SC-2020</strain>
    </source>
</reference>
<dbReference type="PROSITE" id="PS50011">
    <property type="entry name" value="PROTEIN_KINASE_DOM"/>
    <property type="match status" value="1"/>
</dbReference>
<evidence type="ECO:0000256" key="7">
    <source>
        <dbReference type="ARBA" id="ARBA00047899"/>
    </source>
</evidence>
<dbReference type="FunFam" id="3.30.200.20:FF:000075">
    <property type="entry name" value="Probable serine/threonine-protein kinase WNK1"/>
    <property type="match status" value="1"/>
</dbReference>
<dbReference type="GO" id="GO:0005524">
    <property type="term" value="F:ATP binding"/>
    <property type="evidence" value="ECO:0007669"/>
    <property type="project" value="UniProtKB-KW"/>
</dbReference>
<evidence type="ECO:0000259" key="9">
    <source>
        <dbReference type="PROSITE" id="PS50011"/>
    </source>
</evidence>
<dbReference type="SMART" id="SM00220">
    <property type="entry name" value="S_TKc"/>
    <property type="match status" value="1"/>
</dbReference>
<keyword evidence="4" id="KW-0547">Nucleotide-binding</keyword>
<gene>
    <name evidence="10" type="ORF">NC653_020175</name>
</gene>
<proteinExistence type="predicted"/>
<evidence type="ECO:0000256" key="1">
    <source>
        <dbReference type="ARBA" id="ARBA00012513"/>
    </source>
</evidence>
<protein>
    <recommendedName>
        <fullName evidence="1">non-specific serine/threonine protein kinase</fullName>
        <ecNumber evidence="1">2.7.11.1</ecNumber>
    </recommendedName>
</protein>
<evidence type="ECO:0000256" key="3">
    <source>
        <dbReference type="ARBA" id="ARBA00022679"/>
    </source>
</evidence>
<feature type="domain" description="Protein kinase" evidence="9">
    <location>
        <begin position="18"/>
        <end position="165"/>
    </location>
</feature>
<dbReference type="Proteomes" id="UP001164929">
    <property type="component" value="Chromosome 8"/>
</dbReference>
<dbReference type="InterPro" id="IPR000719">
    <property type="entry name" value="Prot_kinase_dom"/>
</dbReference>